<dbReference type="RefSeq" id="WP_193435640.1">
    <property type="nucleotide sequence ID" value="NZ_CP063144.1"/>
</dbReference>
<comment type="similarity">
    <text evidence="4 19">In the C-terminal section; belongs to the NnrD/CARKD family.</text>
</comment>
<evidence type="ECO:0000256" key="3">
    <source>
        <dbReference type="ARBA" id="ARBA00006001"/>
    </source>
</evidence>
<organism evidence="22 23">
    <name type="scientific">Thermosphaera chiliense</name>
    <dbReference type="NCBI Taxonomy" id="3402707"/>
    <lineage>
        <taxon>Archaea</taxon>
        <taxon>Thermoproteota</taxon>
        <taxon>Thermoprotei</taxon>
        <taxon>Desulfurococcales</taxon>
        <taxon>Desulfurococcaceae</taxon>
        <taxon>Thermosphaera</taxon>
    </lineage>
</organism>
<feature type="binding site" evidence="18">
    <location>
        <begin position="127"/>
        <end position="133"/>
    </location>
    <ligand>
        <name>(6S)-NADPHX</name>
        <dbReference type="ChEBI" id="CHEBI:64076"/>
    </ligand>
</feature>
<evidence type="ECO:0000256" key="16">
    <source>
        <dbReference type="ARBA" id="ARBA00049209"/>
    </source>
</evidence>
<evidence type="ECO:0000256" key="7">
    <source>
        <dbReference type="ARBA" id="ARBA00022840"/>
    </source>
</evidence>
<accession>A0A7M1UQW5</accession>
<dbReference type="KEGG" id="tcs:IMZ38_04050"/>
<evidence type="ECO:0000313" key="23">
    <source>
        <dbReference type="Proteomes" id="UP000593766"/>
    </source>
</evidence>
<feature type="binding site" evidence="18">
    <location>
        <position position="160"/>
    </location>
    <ligand>
        <name>K(+)</name>
        <dbReference type="ChEBI" id="CHEBI:29103"/>
    </ligand>
</feature>
<evidence type="ECO:0000256" key="1">
    <source>
        <dbReference type="ARBA" id="ARBA00000013"/>
    </source>
</evidence>
<dbReference type="Pfam" id="PF01256">
    <property type="entry name" value="Carb_kinase"/>
    <property type="match status" value="1"/>
</dbReference>
<evidence type="ECO:0000256" key="14">
    <source>
        <dbReference type="ARBA" id="ARBA00025153"/>
    </source>
</evidence>
<dbReference type="InterPro" id="IPR036652">
    <property type="entry name" value="YjeF_N_dom_sf"/>
</dbReference>
<evidence type="ECO:0000256" key="11">
    <source>
        <dbReference type="ARBA" id="ARBA00023235"/>
    </source>
</evidence>
<sequence>MITTLDMKVLETNSVALGLPLNNLMEAAGKSVADFVDSQLKSREEVSIVVMVGKGGNGGDGLVAARYLSSKGYRVEVLPAYPFSEIEHPDTFFNLKILKKLDSVVIHEPGRLRALENKDVIIDALIGTGVKGALKSPLRELVDKANEEKAYLKIAVDTPSGLNPDTGEVHGSAFKAHYTVTFHDLKPGLLKNPEYTGEVIVANIGIPVEADKYVGPGDVLHRIPPRPRDAHKGSSGRVLIIAGSMRYTGAAHLAAQASLLAGVDLSFLVVPEAIRDIVAGFSPDVITLPYPGEYLSNNATPVITKYIEELKPHAIAIGPGLGSELETLEAVKKLTNYLVGKNIPLVLDADALKTVKLGVDRFNGMVVLTPHRGEFRNITDYTVSEDLREASQMVETVAKDLNAVILLKAPIDIISNGEKTRFNKTGNPYMAVGGTGDVLTGLVTGLIPQVKNLFHAACIAAYLNGLAGDYLLKTGKHVSASNILKVLPIVKNKPLEIHKEIYD</sequence>
<dbReference type="EC" id="4.2.1.136" evidence="19"/>
<evidence type="ECO:0000313" key="22">
    <source>
        <dbReference type="EMBL" id="QOR93833.1"/>
    </source>
</evidence>
<evidence type="ECO:0000256" key="17">
    <source>
        <dbReference type="HAMAP-Rule" id="MF_01965"/>
    </source>
</evidence>
<dbReference type="Gene3D" id="3.40.1190.20">
    <property type="match status" value="1"/>
</dbReference>
<dbReference type="PANTHER" id="PTHR12592">
    <property type="entry name" value="ATP-DEPENDENT (S)-NAD(P)H-HYDRATE DEHYDRATASE FAMILY MEMBER"/>
    <property type="match status" value="1"/>
</dbReference>
<keyword evidence="23" id="KW-1185">Reference proteome</keyword>
<dbReference type="AlphaFoldDB" id="A0A7M1UQW5"/>
<comment type="catalytic activity">
    <reaction evidence="1 18 19">
        <text>(6R)-NADHX = (6S)-NADHX</text>
        <dbReference type="Rhea" id="RHEA:32215"/>
        <dbReference type="ChEBI" id="CHEBI:64074"/>
        <dbReference type="ChEBI" id="CHEBI:64075"/>
        <dbReference type="EC" id="5.1.99.6"/>
    </reaction>
</comment>
<keyword evidence="9 18" id="KW-0630">Potassium</keyword>
<name>A0A7M1UQW5_9CREN</name>
<comment type="catalytic activity">
    <reaction evidence="16 17 19">
        <text>(6S)-NADPHX + ADP = AMP + phosphate + NADPH + H(+)</text>
        <dbReference type="Rhea" id="RHEA:32235"/>
        <dbReference type="ChEBI" id="CHEBI:15378"/>
        <dbReference type="ChEBI" id="CHEBI:43474"/>
        <dbReference type="ChEBI" id="CHEBI:57783"/>
        <dbReference type="ChEBI" id="CHEBI:64076"/>
        <dbReference type="ChEBI" id="CHEBI:456215"/>
        <dbReference type="ChEBI" id="CHEBI:456216"/>
        <dbReference type="EC" id="4.2.1.136"/>
    </reaction>
</comment>
<comment type="function">
    <text evidence="14 19">Bifunctional enzyme that catalyzes the epimerization of the S- and R-forms of NAD(P)HX and the dehydration of the S-form of NAD(P)HX at the expense of ADP, which is converted to AMP. This allows the repair of both epimers of NAD(P)HX, a damaged form of NAD(P)H that is a result of enzymatic or heat-dependent hydration.</text>
</comment>
<feature type="domain" description="YjeF C-terminal" evidence="20">
    <location>
        <begin position="215"/>
        <end position="494"/>
    </location>
</feature>
<evidence type="ECO:0000256" key="13">
    <source>
        <dbReference type="ARBA" id="ARBA00023268"/>
    </source>
</evidence>
<evidence type="ECO:0000256" key="18">
    <source>
        <dbReference type="HAMAP-Rule" id="MF_01966"/>
    </source>
</evidence>
<dbReference type="PIRSF" id="PIRSF017184">
    <property type="entry name" value="Nnr"/>
    <property type="match status" value="1"/>
</dbReference>
<feature type="binding site" evidence="17">
    <location>
        <position position="437"/>
    </location>
    <ligand>
        <name>(6S)-NADPHX</name>
        <dbReference type="ChEBI" id="CHEBI:64076"/>
    </ligand>
</feature>
<comment type="caution">
    <text evidence="17">Lacks conserved residue(s) required for the propagation of feature annotation.</text>
</comment>
<dbReference type="NCBIfam" id="TIGR00196">
    <property type="entry name" value="yjeF_cterm"/>
    <property type="match status" value="1"/>
</dbReference>
<dbReference type="Gene3D" id="3.40.50.10260">
    <property type="entry name" value="YjeF N-terminal domain"/>
    <property type="match status" value="1"/>
</dbReference>
<dbReference type="InterPro" id="IPR004443">
    <property type="entry name" value="YjeF_N_dom"/>
</dbReference>
<evidence type="ECO:0000256" key="6">
    <source>
        <dbReference type="ARBA" id="ARBA00022741"/>
    </source>
</evidence>
<evidence type="ECO:0000256" key="4">
    <source>
        <dbReference type="ARBA" id="ARBA00009524"/>
    </source>
</evidence>
<comment type="function">
    <text evidence="18">Catalyzes the epimerization of the S- and R-forms of NAD(P)HX, a damaged form of NAD(P)H that is a result of enzymatic or heat-dependent hydration. This is a prerequisite for the S-specific NAD(P)H-hydrate dehydratase to allow the repair of both epimers of NAD(P)HX.</text>
</comment>
<keyword evidence="12 17" id="KW-0456">Lyase</keyword>
<comment type="catalytic activity">
    <reaction evidence="2 18 19">
        <text>(6R)-NADPHX = (6S)-NADPHX</text>
        <dbReference type="Rhea" id="RHEA:32227"/>
        <dbReference type="ChEBI" id="CHEBI:64076"/>
        <dbReference type="ChEBI" id="CHEBI:64077"/>
        <dbReference type="EC" id="5.1.99.6"/>
    </reaction>
</comment>
<dbReference type="GeneID" id="59454562"/>
<evidence type="ECO:0000256" key="5">
    <source>
        <dbReference type="ARBA" id="ARBA00022723"/>
    </source>
</evidence>
<dbReference type="InterPro" id="IPR017953">
    <property type="entry name" value="Carbohydrate_kinase_pred_CS"/>
</dbReference>
<feature type="binding site" evidence="18">
    <location>
        <position position="123"/>
    </location>
    <ligand>
        <name>K(+)</name>
        <dbReference type="ChEBI" id="CHEBI:29103"/>
    </ligand>
</feature>
<feature type="binding site" evidence="17">
    <location>
        <position position="250"/>
    </location>
    <ligand>
        <name>(6S)-NADPHX</name>
        <dbReference type="ChEBI" id="CHEBI:64076"/>
    </ligand>
</feature>
<dbReference type="PROSITE" id="PS51383">
    <property type="entry name" value="YJEF_C_3"/>
    <property type="match status" value="1"/>
</dbReference>
<comment type="similarity">
    <text evidence="3 19">In the N-terminal section; belongs to the NnrE/AIBP family.</text>
</comment>
<dbReference type="PANTHER" id="PTHR12592:SF0">
    <property type="entry name" value="ATP-DEPENDENT (S)-NAD(P)H-HYDRATE DEHYDRATASE"/>
    <property type="match status" value="1"/>
</dbReference>
<keyword evidence="8 17" id="KW-0521">NADP</keyword>
<dbReference type="GO" id="GO:0046496">
    <property type="term" value="P:nicotinamide nucleotide metabolic process"/>
    <property type="evidence" value="ECO:0007669"/>
    <property type="project" value="UniProtKB-UniRule"/>
</dbReference>
<evidence type="ECO:0000256" key="8">
    <source>
        <dbReference type="ARBA" id="ARBA00022857"/>
    </source>
</evidence>
<comment type="similarity">
    <text evidence="17">Belongs to the NnrD/CARKD family.</text>
</comment>
<dbReference type="OrthoDB" id="15148at2157"/>
<dbReference type="PROSITE" id="PS01049">
    <property type="entry name" value="YJEF_C_1"/>
    <property type="match status" value="1"/>
</dbReference>
<comment type="similarity">
    <text evidence="18">Belongs to the NnrE/AIBP family.</text>
</comment>
<dbReference type="GO" id="GO:0110051">
    <property type="term" value="P:metabolite repair"/>
    <property type="evidence" value="ECO:0007669"/>
    <property type="project" value="TreeGrafter"/>
</dbReference>
<dbReference type="PROSITE" id="PS01050">
    <property type="entry name" value="YJEF_C_2"/>
    <property type="match status" value="1"/>
</dbReference>
<evidence type="ECO:0000256" key="2">
    <source>
        <dbReference type="ARBA" id="ARBA00000909"/>
    </source>
</evidence>
<feature type="domain" description="YjeF N-terminal" evidence="21">
    <location>
        <begin position="7"/>
        <end position="212"/>
    </location>
</feature>
<dbReference type="InterPro" id="IPR030677">
    <property type="entry name" value="Nnr"/>
</dbReference>
<feature type="binding site" evidence="18">
    <location>
        <position position="157"/>
    </location>
    <ligand>
        <name>(6S)-NADPHX</name>
        <dbReference type="ChEBI" id="CHEBI:64076"/>
    </ligand>
</feature>
<dbReference type="CDD" id="cd01171">
    <property type="entry name" value="YXKO-related"/>
    <property type="match status" value="1"/>
</dbReference>
<keyword evidence="6 17" id="KW-0547">Nucleotide-binding</keyword>
<dbReference type="PROSITE" id="PS51385">
    <property type="entry name" value="YJEF_N"/>
    <property type="match status" value="1"/>
</dbReference>
<evidence type="ECO:0000256" key="9">
    <source>
        <dbReference type="ARBA" id="ARBA00022958"/>
    </source>
</evidence>
<keyword evidence="13" id="KW-0511">Multifunctional enzyme</keyword>
<dbReference type="Pfam" id="PF03853">
    <property type="entry name" value="YjeF_N"/>
    <property type="match status" value="1"/>
</dbReference>
<dbReference type="NCBIfam" id="TIGR00197">
    <property type="entry name" value="yjeF_nterm"/>
    <property type="match status" value="1"/>
</dbReference>
<dbReference type="InterPro" id="IPR000631">
    <property type="entry name" value="CARKD"/>
</dbReference>
<evidence type="ECO:0000256" key="10">
    <source>
        <dbReference type="ARBA" id="ARBA00023027"/>
    </source>
</evidence>
<dbReference type="GO" id="GO:0005524">
    <property type="term" value="F:ATP binding"/>
    <property type="evidence" value="ECO:0007669"/>
    <property type="project" value="UniProtKB-UniRule"/>
</dbReference>
<dbReference type="InterPro" id="IPR029056">
    <property type="entry name" value="Ribokinase-like"/>
</dbReference>
<dbReference type="EC" id="5.1.99.6" evidence="19"/>
<keyword evidence="11 18" id="KW-0413">Isomerase</keyword>
<evidence type="ECO:0000259" key="21">
    <source>
        <dbReference type="PROSITE" id="PS51385"/>
    </source>
</evidence>
<keyword evidence="10 17" id="KW-0520">NAD</keyword>
<dbReference type="HAMAP" id="MF_01966">
    <property type="entry name" value="NADHX_epimerase"/>
    <property type="match status" value="1"/>
</dbReference>
<evidence type="ECO:0000259" key="20">
    <source>
        <dbReference type="PROSITE" id="PS51383"/>
    </source>
</evidence>
<comment type="catalytic activity">
    <reaction evidence="15 17 19">
        <text>(6S)-NADHX + ADP = AMP + phosphate + NADH + H(+)</text>
        <dbReference type="Rhea" id="RHEA:32223"/>
        <dbReference type="ChEBI" id="CHEBI:15378"/>
        <dbReference type="ChEBI" id="CHEBI:43474"/>
        <dbReference type="ChEBI" id="CHEBI:57945"/>
        <dbReference type="ChEBI" id="CHEBI:64074"/>
        <dbReference type="ChEBI" id="CHEBI:456215"/>
        <dbReference type="ChEBI" id="CHEBI:456216"/>
        <dbReference type="EC" id="4.2.1.136"/>
    </reaction>
</comment>
<feature type="binding site" evidence="18">
    <location>
        <position position="57"/>
    </location>
    <ligand>
        <name>K(+)</name>
        <dbReference type="ChEBI" id="CHEBI:29103"/>
    </ligand>
</feature>
<comment type="cofactor">
    <cofactor evidence="17">
        <name>Mg(2+)</name>
        <dbReference type="ChEBI" id="CHEBI:18420"/>
    </cofactor>
</comment>
<protein>
    <recommendedName>
        <fullName evidence="19">Bifunctional NAD(P)H-hydrate repair enzyme</fullName>
    </recommendedName>
    <alternativeName>
        <fullName evidence="19">Nicotinamide nucleotide repair protein</fullName>
    </alternativeName>
    <domain>
        <recommendedName>
            <fullName evidence="19">ADP-dependent (S)-NAD(P)H-hydrate dehydratase</fullName>
            <ecNumber evidence="19">4.2.1.136</ecNumber>
        </recommendedName>
        <alternativeName>
            <fullName evidence="19">ADP-dependent NAD(P)HX dehydratase</fullName>
        </alternativeName>
    </domain>
    <domain>
        <recommendedName>
            <fullName evidence="19">NAD(P)H-hydrate epimerase</fullName>
            <ecNumber evidence="19">5.1.99.6</ecNumber>
        </recommendedName>
    </domain>
</protein>
<gene>
    <name evidence="18" type="primary">nnrE</name>
    <name evidence="17" type="synonym">nnrD</name>
    <name evidence="22" type="ORF">IMZ38_04050</name>
</gene>
<dbReference type="GO" id="GO:0052855">
    <property type="term" value="F:ADP-dependent NAD(P)H-hydrate dehydratase activity"/>
    <property type="evidence" value="ECO:0007669"/>
    <property type="project" value="UniProtKB-UniRule"/>
</dbReference>
<feature type="binding site" evidence="18">
    <location>
        <begin position="56"/>
        <end position="60"/>
    </location>
    <ligand>
        <name>(6S)-NADPHX</name>
        <dbReference type="ChEBI" id="CHEBI:64076"/>
    </ligand>
</feature>
<dbReference type="SUPFAM" id="SSF53613">
    <property type="entry name" value="Ribokinase-like"/>
    <property type="match status" value="1"/>
</dbReference>
<dbReference type="Proteomes" id="UP000593766">
    <property type="component" value="Chromosome"/>
</dbReference>
<keyword evidence="5 18" id="KW-0479">Metal-binding</keyword>
<comment type="subunit">
    <text evidence="17">Homotetramer.</text>
</comment>
<evidence type="ECO:0000256" key="19">
    <source>
        <dbReference type="PIRNR" id="PIRNR017184"/>
    </source>
</evidence>
<feature type="binding site" evidence="17">
    <location>
        <position position="320"/>
    </location>
    <ligand>
        <name>(6S)-NADPHX</name>
        <dbReference type="ChEBI" id="CHEBI:64076"/>
    </ligand>
</feature>
<feature type="binding site" evidence="17">
    <location>
        <position position="371"/>
    </location>
    <ligand>
        <name>(6S)-NADPHX</name>
        <dbReference type="ChEBI" id="CHEBI:64076"/>
    </ligand>
</feature>
<dbReference type="GO" id="GO:0046872">
    <property type="term" value="F:metal ion binding"/>
    <property type="evidence" value="ECO:0007669"/>
    <property type="project" value="UniProtKB-UniRule"/>
</dbReference>
<dbReference type="GO" id="GO:0052856">
    <property type="term" value="F:NAD(P)HX epimerase activity"/>
    <property type="evidence" value="ECO:0007669"/>
    <property type="project" value="UniProtKB-UniRule"/>
</dbReference>
<reference evidence="22 23" key="1">
    <citation type="submission" date="2020-10" db="EMBL/GenBank/DDBJ databases">
        <title>Complete genome sequence of Thermosphaera aggregans strain 3507.</title>
        <authorList>
            <person name="Zayulina K.S."/>
            <person name="Elcheninov A.G."/>
            <person name="Toshchakov S.V."/>
            <person name="Kublanov I.V."/>
            <person name="Kochetkova T.V."/>
        </authorList>
    </citation>
    <scope>NUCLEOTIDE SEQUENCE [LARGE SCALE GENOMIC DNA]</scope>
    <source>
        <strain evidence="22 23">3507</strain>
    </source>
</reference>
<comment type="cofactor">
    <cofactor evidence="18 19">
        <name>K(+)</name>
        <dbReference type="ChEBI" id="CHEBI:29103"/>
    </cofactor>
    <text evidence="18 19">Binds 1 potassium ion per subunit.</text>
</comment>
<evidence type="ECO:0000256" key="15">
    <source>
        <dbReference type="ARBA" id="ARBA00048238"/>
    </source>
</evidence>
<dbReference type="EMBL" id="CP063144">
    <property type="protein sequence ID" value="QOR93833.1"/>
    <property type="molecule type" value="Genomic_DNA"/>
</dbReference>
<proteinExistence type="inferred from homology"/>
<dbReference type="HAMAP" id="MF_01965">
    <property type="entry name" value="NADHX_dehydratase"/>
    <property type="match status" value="1"/>
</dbReference>
<keyword evidence="7 17" id="KW-0067">ATP-binding</keyword>
<feature type="binding site" evidence="17">
    <location>
        <position position="436"/>
    </location>
    <ligand>
        <name>AMP</name>
        <dbReference type="ChEBI" id="CHEBI:456215"/>
    </ligand>
</feature>
<comment type="function">
    <text evidence="17">Catalyzes the dehydration of the S-form of NAD(P)HX at the expense of ADP, which is converted to AMP. Together with NAD(P)HX epimerase, which catalyzes the epimerization of the S- and R-forms, the enzyme allows the repair of both epimers of NAD(P)HX, a damaged form of NAD(P)H that is a result of enzymatic or heat-dependent hydration.</text>
</comment>
<evidence type="ECO:0000256" key="12">
    <source>
        <dbReference type="ARBA" id="ARBA00023239"/>
    </source>
</evidence>
<dbReference type="SUPFAM" id="SSF64153">
    <property type="entry name" value="YjeF N-terminal domain-like"/>
    <property type="match status" value="1"/>
</dbReference>